<evidence type="ECO:0000256" key="2">
    <source>
        <dbReference type="SAM" id="SignalP"/>
    </source>
</evidence>
<accession>A0A5B0QJK4</accession>
<dbReference type="Proteomes" id="UP000324748">
    <property type="component" value="Unassembled WGS sequence"/>
</dbReference>
<feature type="compositionally biased region" description="Gly residues" evidence="1">
    <location>
        <begin position="137"/>
        <end position="155"/>
    </location>
</feature>
<evidence type="ECO:0000256" key="1">
    <source>
        <dbReference type="SAM" id="MobiDB-lite"/>
    </source>
</evidence>
<comment type="caution">
    <text evidence="3">The sequence shown here is derived from an EMBL/GenBank/DDBJ whole genome shotgun (WGS) entry which is preliminary data.</text>
</comment>
<feature type="compositionally biased region" description="Low complexity" evidence="1">
    <location>
        <begin position="181"/>
        <end position="229"/>
    </location>
</feature>
<feature type="region of interest" description="Disordered" evidence="1">
    <location>
        <begin position="117"/>
        <end position="246"/>
    </location>
</feature>
<proteinExistence type="predicted"/>
<evidence type="ECO:0008006" key="5">
    <source>
        <dbReference type="Google" id="ProtNLM"/>
    </source>
</evidence>
<sequence length="262" mass="25685">MSFQSMTIASLLVAVLFSSGVFAKDEVHDQECEMYTNANSTSATCNEVSGMVCTGGCTGYVTATKCTTSQEMNDPKPPLTTEKCTVSYGKSSATMAICITEKQVFTCYGPVTGKANCKSCKRQSTSPDSPPAKGTTPGSGNGNNGNGSSGNGSAKGGSSASGTKSTPEGSPKPADDNSAPATNAPTGSGSGSTTGTTTQGTSSAGNTTTTSSSGTPPATGDAPAAGSPDSSKTDGHSTSSGSLLALNGVSLALATLLSSALM</sequence>
<feature type="chain" id="PRO_5022787886" description="Secreted protein" evidence="2">
    <location>
        <begin position="24"/>
        <end position="262"/>
    </location>
</feature>
<protein>
    <recommendedName>
        <fullName evidence="5">Secreted protein</fullName>
    </recommendedName>
</protein>
<dbReference type="OrthoDB" id="2507469at2759"/>
<dbReference type="EMBL" id="VSWC01000015">
    <property type="protein sequence ID" value="KAA1113279.1"/>
    <property type="molecule type" value="Genomic_DNA"/>
</dbReference>
<evidence type="ECO:0000313" key="4">
    <source>
        <dbReference type="Proteomes" id="UP000324748"/>
    </source>
</evidence>
<reference evidence="3 4" key="1">
    <citation type="submission" date="2019-05" db="EMBL/GenBank/DDBJ databases">
        <title>Emergence of the Ug99 lineage of the wheat stem rust pathogen through somatic hybridization.</title>
        <authorList>
            <person name="Li F."/>
            <person name="Upadhyaya N.M."/>
            <person name="Sperschneider J."/>
            <person name="Matny O."/>
            <person name="Nguyen-Phuc H."/>
            <person name="Mago R."/>
            <person name="Raley C."/>
            <person name="Miller M.E."/>
            <person name="Silverstein K.A.T."/>
            <person name="Henningsen E."/>
            <person name="Hirsch C.D."/>
            <person name="Visser B."/>
            <person name="Pretorius Z.A."/>
            <person name="Steffenson B.J."/>
            <person name="Schwessinger B."/>
            <person name="Dodds P.N."/>
            <person name="Figueroa M."/>
        </authorList>
    </citation>
    <scope>NUCLEOTIDE SEQUENCE [LARGE SCALE GENOMIC DNA]</scope>
    <source>
        <strain evidence="3">21-0</strain>
    </source>
</reference>
<gene>
    <name evidence="3" type="ORF">PGT21_027115</name>
</gene>
<keyword evidence="4" id="KW-1185">Reference proteome</keyword>
<organism evidence="3 4">
    <name type="scientific">Puccinia graminis f. sp. tritici</name>
    <dbReference type="NCBI Taxonomy" id="56615"/>
    <lineage>
        <taxon>Eukaryota</taxon>
        <taxon>Fungi</taxon>
        <taxon>Dikarya</taxon>
        <taxon>Basidiomycota</taxon>
        <taxon>Pucciniomycotina</taxon>
        <taxon>Pucciniomycetes</taxon>
        <taxon>Pucciniales</taxon>
        <taxon>Pucciniaceae</taxon>
        <taxon>Puccinia</taxon>
    </lineage>
</organism>
<name>A0A5B0QJK4_PUCGR</name>
<dbReference type="AlphaFoldDB" id="A0A5B0QJK4"/>
<keyword evidence="2" id="KW-0732">Signal</keyword>
<feature type="compositionally biased region" description="Low complexity" evidence="1">
    <location>
        <begin position="156"/>
        <end position="167"/>
    </location>
</feature>
<evidence type="ECO:0000313" key="3">
    <source>
        <dbReference type="EMBL" id="KAA1113279.1"/>
    </source>
</evidence>
<feature type="signal peptide" evidence="2">
    <location>
        <begin position="1"/>
        <end position="23"/>
    </location>
</feature>